<evidence type="ECO:0000313" key="1">
    <source>
        <dbReference type="EMBL" id="MBZ2166367.1"/>
    </source>
</evidence>
<gene>
    <name evidence="1" type="ORF">K8N75_09990</name>
</gene>
<protein>
    <submittedName>
        <fullName evidence="1">Uncharacterized protein</fullName>
    </submittedName>
</protein>
<sequence length="53" mass="6135">MIYSEHAEYQEVKYLLQSSEKENKKLKGTIEGQKKVIEGLLDKNIELLKLKGV</sequence>
<dbReference type="AlphaFoldDB" id="A0A8T5UVT6"/>
<dbReference type="RefSeq" id="WP_223791919.1">
    <property type="nucleotide sequence ID" value="NZ_JAIOUQ010000011.1"/>
</dbReference>
<proteinExistence type="predicted"/>
<keyword evidence="2" id="KW-1185">Reference proteome</keyword>
<evidence type="ECO:0000313" key="2">
    <source>
        <dbReference type="Proteomes" id="UP000825933"/>
    </source>
</evidence>
<accession>A0A8T5UVT6</accession>
<comment type="caution">
    <text evidence="1">The sequence shown here is derived from an EMBL/GenBank/DDBJ whole genome shotgun (WGS) entry which is preliminary data.</text>
</comment>
<name>A0A8T5UVT6_9EURY</name>
<dbReference type="EMBL" id="JAIOUQ010000011">
    <property type="protein sequence ID" value="MBZ2166367.1"/>
    <property type="molecule type" value="Genomic_DNA"/>
</dbReference>
<organism evidence="1 2">
    <name type="scientific">Methanobacterium spitsbergense</name>
    <dbReference type="NCBI Taxonomy" id="2874285"/>
    <lineage>
        <taxon>Archaea</taxon>
        <taxon>Methanobacteriati</taxon>
        <taxon>Methanobacteriota</taxon>
        <taxon>Methanomada group</taxon>
        <taxon>Methanobacteria</taxon>
        <taxon>Methanobacteriales</taxon>
        <taxon>Methanobacteriaceae</taxon>
        <taxon>Methanobacterium</taxon>
    </lineage>
</organism>
<dbReference type="Proteomes" id="UP000825933">
    <property type="component" value="Unassembled WGS sequence"/>
</dbReference>
<reference evidence="2" key="1">
    <citation type="journal article" date="2022" name="Microbiol. Resour. Announc.">
        <title>Draft Genome Sequence of a Methanogenic Archaeon from West Spitsbergen Permafrost.</title>
        <authorList>
            <person name="Trubitsyn V."/>
            <person name="Rivkina E."/>
            <person name="Shcherbakova V."/>
        </authorList>
    </citation>
    <scope>NUCLEOTIDE SEQUENCE [LARGE SCALE GENOMIC DNA]</scope>
    <source>
        <strain evidence="2">VT</strain>
    </source>
</reference>